<dbReference type="EMBL" id="GGEC01076625">
    <property type="protein sequence ID" value="MBX57109.1"/>
    <property type="molecule type" value="Transcribed_RNA"/>
</dbReference>
<proteinExistence type="predicted"/>
<protein>
    <submittedName>
        <fullName evidence="1">Uncharacterized protein</fullName>
    </submittedName>
</protein>
<organism evidence="1">
    <name type="scientific">Rhizophora mucronata</name>
    <name type="common">Asiatic mangrove</name>
    <dbReference type="NCBI Taxonomy" id="61149"/>
    <lineage>
        <taxon>Eukaryota</taxon>
        <taxon>Viridiplantae</taxon>
        <taxon>Streptophyta</taxon>
        <taxon>Embryophyta</taxon>
        <taxon>Tracheophyta</taxon>
        <taxon>Spermatophyta</taxon>
        <taxon>Magnoliopsida</taxon>
        <taxon>eudicotyledons</taxon>
        <taxon>Gunneridae</taxon>
        <taxon>Pentapetalae</taxon>
        <taxon>rosids</taxon>
        <taxon>fabids</taxon>
        <taxon>Malpighiales</taxon>
        <taxon>Rhizophoraceae</taxon>
        <taxon>Rhizophora</taxon>
    </lineage>
</organism>
<name>A0A2P2PR45_RHIMU</name>
<reference evidence="1" key="1">
    <citation type="submission" date="2018-02" db="EMBL/GenBank/DDBJ databases">
        <title>Rhizophora mucronata_Transcriptome.</title>
        <authorList>
            <person name="Meera S.P."/>
            <person name="Sreeshan A."/>
            <person name="Augustine A."/>
        </authorList>
    </citation>
    <scope>NUCLEOTIDE SEQUENCE</scope>
    <source>
        <tissue evidence="1">Leaf</tissue>
    </source>
</reference>
<evidence type="ECO:0000313" key="1">
    <source>
        <dbReference type="EMBL" id="MBX57109.1"/>
    </source>
</evidence>
<sequence length="59" mass="6728">MVISETQLAKLKEAVMKSLRNHKIISYTASFTMVELTWLSCFRTDILCVSLPAYSSKSR</sequence>
<dbReference type="AlphaFoldDB" id="A0A2P2PR45"/>
<accession>A0A2P2PR45</accession>